<evidence type="ECO:0000256" key="2">
    <source>
        <dbReference type="ARBA" id="ARBA00009137"/>
    </source>
</evidence>
<feature type="transmembrane region" description="Helical" evidence="9">
    <location>
        <begin position="134"/>
        <end position="154"/>
    </location>
</feature>
<feature type="transmembrane region" description="Helical" evidence="9">
    <location>
        <begin position="283"/>
        <end position="301"/>
    </location>
</feature>
<evidence type="ECO:0000256" key="9">
    <source>
        <dbReference type="SAM" id="Phobius"/>
    </source>
</evidence>
<keyword evidence="3" id="KW-0813">Transport</keyword>
<feature type="transmembrane region" description="Helical" evidence="9">
    <location>
        <begin position="41"/>
        <end position="60"/>
    </location>
</feature>
<dbReference type="GO" id="GO:0005886">
    <property type="term" value="C:plasma membrane"/>
    <property type="evidence" value="ECO:0007669"/>
    <property type="project" value="UniProtKB-SubCell"/>
</dbReference>
<feature type="transmembrane region" description="Helical" evidence="9">
    <location>
        <begin position="72"/>
        <end position="90"/>
    </location>
</feature>
<keyword evidence="11" id="KW-1185">Reference proteome</keyword>
<dbReference type="OrthoDB" id="7818483at2"/>
<reference evidence="10 11" key="1">
    <citation type="submission" date="2016-10" db="EMBL/GenBank/DDBJ databases">
        <authorList>
            <person name="de Groot N.N."/>
        </authorList>
    </citation>
    <scope>NUCLEOTIDE SEQUENCE [LARGE SCALE GENOMIC DNA]</scope>
    <source>
        <strain evidence="10 11">DSM 27842</strain>
    </source>
</reference>
<dbReference type="AlphaFoldDB" id="A0A1H8NIW4"/>
<proteinExistence type="inferred from homology"/>
<comment type="similarity">
    <text evidence="2">Belongs to the TrkH potassium transport family.</text>
</comment>
<gene>
    <name evidence="10" type="ORF">SAMN04490248_103205</name>
</gene>
<feature type="transmembrane region" description="Helical" evidence="9">
    <location>
        <begin position="216"/>
        <end position="237"/>
    </location>
</feature>
<accession>A0A1H8NIW4</accession>
<feature type="transmembrane region" description="Helical" evidence="9">
    <location>
        <begin position="244"/>
        <end position="263"/>
    </location>
</feature>
<evidence type="ECO:0000313" key="10">
    <source>
        <dbReference type="EMBL" id="SEO29560.1"/>
    </source>
</evidence>
<dbReference type="EMBL" id="FODS01000003">
    <property type="protein sequence ID" value="SEO29560.1"/>
    <property type="molecule type" value="Genomic_DNA"/>
</dbReference>
<name>A0A1H8NIW4_9RHOB</name>
<evidence type="ECO:0000256" key="1">
    <source>
        <dbReference type="ARBA" id="ARBA00004651"/>
    </source>
</evidence>
<feature type="transmembrane region" description="Helical" evidence="9">
    <location>
        <begin position="191"/>
        <end position="210"/>
    </location>
</feature>
<dbReference type="GO" id="GO:0030001">
    <property type="term" value="P:metal ion transport"/>
    <property type="evidence" value="ECO:0007669"/>
    <property type="project" value="UniProtKB-ARBA"/>
</dbReference>
<dbReference type="GO" id="GO:0008324">
    <property type="term" value="F:monoatomic cation transmembrane transporter activity"/>
    <property type="evidence" value="ECO:0007669"/>
    <property type="project" value="InterPro"/>
</dbReference>
<organism evidence="10 11">
    <name type="scientific">Salinihabitans flavidus</name>
    <dbReference type="NCBI Taxonomy" id="569882"/>
    <lineage>
        <taxon>Bacteria</taxon>
        <taxon>Pseudomonadati</taxon>
        <taxon>Pseudomonadota</taxon>
        <taxon>Alphaproteobacteria</taxon>
        <taxon>Rhodobacterales</taxon>
        <taxon>Roseobacteraceae</taxon>
        <taxon>Salinihabitans</taxon>
    </lineage>
</organism>
<evidence type="ECO:0000256" key="5">
    <source>
        <dbReference type="ARBA" id="ARBA00022692"/>
    </source>
</evidence>
<keyword evidence="8 9" id="KW-0472">Membrane</keyword>
<protein>
    <submittedName>
        <fullName evidence="10">Trk system potassium uptake protein TrkH</fullName>
    </submittedName>
</protein>
<evidence type="ECO:0000256" key="8">
    <source>
        <dbReference type="ARBA" id="ARBA00023136"/>
    </source>
</evidence>
<sequence length="505" mass="53545">MIAAIAQWPLFLLLTGVAALSMFVPAAHALALESFHEARTFFYGGLLLLMATGLVGIALSGRTGAARTRHHLLALFAALTILPLALAVPFHEVVRNTSFLNAYFEMVSAFTTTGATLFPAPDRLSPTLHLWRALVGWLGGLMMWVAATAVFLPLNLGGYEVTSRGEPGQHVSSSGQMVLADPARRWQRASAVLVPVYAGLTLALWVMLLIMGDRPLVAFSHAMSTMATSGISPIGGVQNAGSGLGGEAVIFLFLTFALSRVTYASDAGIHRSAKVIEDPELRLGALIVLGVTAVLFLRHWVGAYDVDEQENLVGALRAAWGTLFTILSFLTTAGFESTEWAAARDWSGLGTPGMILMGLALMGGGAATTAGGVKLLRVYALYLQGLREMEKLVQPSSVSGARLRARRIRRQGAVIAWVFFMLFAMSLAVVTLVLTALGIGFEQAITLSVASLTTTGPITRLAGDVPVDLLALAPAVKLVLCAAMVLGRLEMLAIIALLAPGLWRN</sequence>
<evidence type="ECO:0000256" key="4">
    <source>
        <dbReference type="ARBA" id="ARBA00022475"/>
    </source>
</evidence>
<dbReference type="PANTHER" id="PTHR32024">
    <property type="entry name" value="TRK SYSTEM POTASSIUM UPTAKE PROTEIN TRKG-RELATED"/>
    <property type="match status" value="1"/>
</dbReference>
<dbReference type="InterPro" id="IPR003445">
    <property type="entry name" value="Cat_transpt"/>
</dbReference>
<keyword evidence="4" id="KW-1003">Cell membrane</keyword>
<keyword evidence="7" id="KW-0406">Ion transport</keyword>
<evidence type="ECO:0000256" key="7">
    <source>
        <dbReference type="ARBA" id="ARBA00023065"/>
    </source>
</evidence>
<feature type="transmembrane region" description="Helical" evidence="9">
    <location>
        <begin position="414"/>
        <end position="441"/>
    </location>
</feature>
<evidence type="ECO:0000313" key="11">
    <source>
        <dbReference type="Proteomes" id="UP000198893"/>
    </source>
</evidence>
<comment type="subcellular location">
    <subcellularLocation>
        <location evidence="1">Cell membrane</location>
        <topology evidence="1">Multi-pass membrane protein</topology>
    </subcellularLocation>
</comment>
<dbReference type="Proteomes" id="UP000198893">
    <property type="component" value="Unassembled WGS sequence"/>
</dbReference>
<dbReference type="PANTHER" id="PTHR32024:SF2">
    <property type="entry name" value="TRK SYSTEM POTASSIUM UPTAKE PROTEIN TRKG-RELATED"/>
    <property type="match status" value="1"/>
</dbReference>
<feature type="transmembrane region" description="Helical" evidence="9">
    <location>
        <begin position="355"/>
        <end position="382"/>
    </location>
</feature>
<evidence type="ECO:0000256" key="3">
    <source>
        <dbReference type="ARBA" id="ARBA00022448"/>
    </source>
</evidence>
<keyword evidence="5 9" id="KW-0812">Transmembrane</keyword>
<keyword evidence="6 9" id="KW-1133">Transmembrane helix</keyword>
<feature type="transmembrane region" description="Helical" evidence="9">
    <location>
        <begin position="313"/>
        <end position="335"/>
    </location>
</feature>
<dbReference type="RefSeq" id="WP_093115803.1">
    <property type="nucleotide sequence ID" value="NZ_FODS01000003.1"/>
</dbReference>
<evidence type="ECO:0000256" key="6">
    <source>
        <dbReference type="ARBA" id="ARBA00022989"/>
    </source>
</evidence>
<dbReference type="STRING" id="569882.SAMN04490248_103205"/>
<dbReference type="Pfam" id="PF02386">
    <property type="entry name" value="TrkH"/>
    <property type="match status" value="1"/>
</dbReference>